<dbReference type="InterPro" id="IPR005302">
    <property type="entry name" value="MoCF_Sase_C"/>
</dbReference>
<dbReference type="InterPro" id="IPR005303">
    <property type="entry name" value="MOCOS_middle"/>
</dbReference>
<dbReference type="Pfam" id="PF03473">
    <property type="entry name" value="MOSC"/>
    <property type="match status" value="1"/>
</dbReference>
<dbReference type="RefSeq" id="WP_345101326.1">
    <property type="nucleotide sequence ID" value="NZ_BAABCV010000003.1"/>
</dbReference>
<evidence type="ECO:0000313" key="2">
    <source>
        <dbReference type="EMBL" id="GAA4090191.1"/>
    </source>
</evidence>
<sequence>MLKVSGLYIYPIKSLGGIKVDKALVTDRGFRYDRRWMLIDNNNRFISQREHASMALLTPHITGEYLRVSASDGTSIDIALEIENQDLITVAVWDDICQAQLVGKSADDWFSKHLNIDVRLVFMPDQTLRFTDSEYTRGGQITSFSDAYPFMMIGQASLDDLNRRLDKPLPVNRFRPNIVFTGGVPYQEDTMDNFTINNISFNGVKLCARCNIITIDQSTAVAAKEPTKTLASYRVKNNKIYFGQNLVHNGTGIISVGDEMCQLTKHFEERFIV</sequence>
<comment type="caution">
    <text evidence="2">The sequence shown here is derived from an EMBL/GenBank/DDBJ whole genome shotgun (WGS) entry which is preliminary data.</text>
</comment>
<keyword evidence="3" id="KW-1185">Reference proteome</keyword>
<reference evidence="3" key="1">
    <citation type="journal article" date="2019" name="Int. J. Syst. Evol. Microbiol.">
        <title>The Global Catalogue of Microorganisms (GCM) 10K type strain sequencing project: providing services to taxonomists for standard genome sequencing and annotation.</title>
        <authorList>
            <consortium name="The Broad Institute Genomics Platform"/>
            <consortium name="The Broad Institute Genome Sequencing Center for Infectious Disease"/>
            <person name="Wu L."/>
            <person name="Ma J."/>
        </authorList>
    </citation>
    <scope>NUCLEOTIDE SEQUENCE [LARGE SCALE GENOMIC DNA]</scope>
    <source>
        <strain evidence="3">JCM 17085</strain>
    </source>
</reference>
<protein>
    <submittedName>
        <fullName evidence="2">MOSC domain-containing protein</fullName>
    </submittedName>
</protein>
<dbReference type="Proteomes" id="UP001500841">
    <property type="component" value="Unassembled WGS sequence"/>
</dbReference>
<dbReference type="InterPro" id="IPR011037">
    <property type="entry name" value="Pyrv_Knase-like_insert_dom_sf"/>
</dbReference>
<gene>
    <name evidence="2" type="ORF">GCM10022392_09630</name>
</gene>
<organism evidence="2 3">
    <name type="scientific">Mucilaginibacter panaciglaebae</name>
    <dbReference type="NCBI Taxonomy" id="502331"/>
    <lineage>
        <taxon>Bacteria</taxon>
        <taxon>Pseudomonadati</taxon>
        <taxon>Bacteroidota</taxon>
        <taxon>Sphingobacteriia</taxon>
        <taxon>Sphingobacteriales</taxon>
        <taxon>Sphingobacteriaceae</taxon>
        <taxon>Mucilaginibacter</taxon>
    </lineage>
</organism>
<dbReference type="PROSITE" id="PS51340">
    <property type="entry name" value="MOSC"/>
    <property type="match status" value="1"/>
</dbReference>
<name>A0ABP7WJU1_9SPHI</name>
<dbReference type="EMBL" id="BAABCV010000003">
    <property type="protein sequence ID" value="GAA4090191.1"/>
    <property type="molecule type" value="Genomic_DNA"/>
</dbReference>
<dbReference type="SUPFAM" id="SSF50800">
    <property type="entry name" value="PK beta-barrel domain-like"/>
    <property type="match status" value="1"/>
</dbReference>
<feature type="domain" description="MOSC" evidence="1">
    <location>
        <begin position="125"/>
        <end position="263"/>
    </location>
</feature>
<accession>A0ABP7WJU1</accession>
<dbReference type="Pfam" id="PF03476">
    <property type="entry name" value="MOSC_N"/>
    <property type="match status" value="1"/>
</dbReference>
<proteinExistence type="predicted"/>
<evidence type="ECO:0000259" key="1">
    <source>
        <dbReference type="PROSITE" id="PS51340"/>
    </source>
</evidence>
<dbReference type="PANTHER" id="PTHR14237">
    <property type="entry name" value="MOLYBDOPTERIN COFACTOR SULFURASE MOSC"/>
    <property type="match status" value="1"/>
</dbReference>
<dbReference type="PANTHER" id="PTHR14237:SF19">
    <property type="entry name" value="MITOCHONDRIAL AMIDOXIME REDUCING COMPONENT 1"/>
    <property type="match status" value="1"/>
</dbReference>
<evidence type="ECO:0000313" key="3">
    <source>
        <dbReference type="Proteomes" id="UP001500841"/>
    </source>
</evidence>
<dbReference type="SUPFAM" id="SSF141673">
    <property type="entry name" value="MOSC N-terminal domain-like"/>
    <property type="match status" value="1"/>
</dbReference>